<comment type="caution">
    <text evidence="8">The sequence shown here is derived from an EMBL/GenBank/DDBJ whole genome shotgun (WGS) entry which is preliminary data.</text>
</comment>
<gene>
    <name evidence="8" type="ORF">PoB_005038200</name>
</gene>
<dbReference type="EMBL" id="BLXT01005549">
    <property type="protein sequence ID" value="GFO23877.1"/>
    <property type="molecule type" value="Genomic_DNA"/>
</dbReference>
<keyword evidence="3 7" id="KW-0812">Transmembrane</keyword>
<evidence type="ECO:0000256" key="6">
    <source>
        <dbReference type="SAM" id="MobiDB-lite"/>
    </source>
</evidence>
<dbReference type="InterPro" id="IPR011701">
    <property type="entry name" value="MFS"/>
</dbReference>
<reference evidence="8 9" key="1">
    <citation type="journal article" date="2021" name="Elife">
        <title>Chloroplast acquisition without the gene transfer in kleptoplastic sea slugs, Plakobranchus ocellatus.</title>
        <authorList>
            <person name="Maeda T."/>
            <person name="Takahashi S."/>
            <person name="Yoshida T."/>
            <person name="Shimamura S."/>
            <person name="Takaki Y."/>
            <person name="Nagai Y."/>
            <person name="Toyoda A."/>
            <person name="Suzuki Y."/>
            <person name="Arimoto A."/>
            <person name="Ishii H."/>
            <person name="Satoh N."/>
            <person name="Nishiyama T."/>
            <person name="Hasebe M."/>
            <person name="Maruyama T."/>
            <person name="Minagawa J."/>
            <person name="Obokata J."/>
            <person name="Shigenobu S."/>
        </authorList>
    </citation>
    <scope>NUCLEOTIDE SEQUENCE [LARGE SCALE GENOMIC DNA]</scope>
</reference>
<evidence type="ECO:0000256" key="3">
    <source>
        <dbReference type="ARBA" id="ARBA00022692"/>
    </source>
</evidence>
<dbReference type="Proteomes" id="UP000735302">
    <property type="component" value="Unassembled WGS sequence"/>
</dbReference>
<dbReference type="PANTHER" id="PTHR23506">
    <property type="entry name" value="GH10249P"/>
    <property type="match status" value="1"/>
</dbReference>
<keyword evidence="9" id="KW-1185">Reference proteome</keyword>
<evidence type="ECO:0000313" key="8">
    <source>
        <dbReference type="EMBL" id="GFO23877.1"/>
    </source>
</evidence>
<feature type="transmembrane region" description="Helical" evidence="7">
    <location>
        <begin position="27"/>
        <end position="49"/>
    </location>
</feature>
<dbReference type="PANTHER" id="PTHR23506:SF23">
    <property type="entry name" value="GH10249P"/>
    <property type="match status" value="1"/>
</dbReference>
<evidence type="ECO:0000256" key="7">
    <source>
        <dbReference type="SAM" id="Phobius"/>
    </source>
</evidence>
<dbReference type="SUPFAM" id="SSF103473">
    <property type="entry name" value="MFS general substrate transporter"/>
    <property type="match status" value="1"/>
</dbReference>
<protein>
    <submittedName>
        <fullName evidence="8">Synaptic vesicular amine transporter</fullName>
    </submittedName>
</protein>
<dbReference type="GO" id="GO:0022857">
    <property type="term" value="F:transmembrane transporter activity"/>
    <property type="evidence" value="ECO:0007669"/>
    <property type="project" value="InterPro"/>
</dbReference>
<organism evidence="8 9">
    <name type="scientific">Plakobranchus ocellatus</name>
    <dbReference type="NCBI Taxonomy" id="259542"/>
    <lineage>
        <taxon>Eukaryota</taxon>
        <taxon>Metazoa</taxon>
        <taxon>Spiralia</taxon>
        <taxon>Lophotrochozoa</taxon>
        <taxon>Mollusca</taxon>
        <taxon>Gastropoda</taxon>
        <taxon>Heterobranchia</taxon>
        <taxon>Euthyneura</taxon>
        <taxon>Panpulmonata</taxon>
        <taxon>Sacoglossa</taxon>
        <taxon>Placobranchoidea</taxon>
        <taxon>Plakobranchidae</taxon>
        <taxon>Plakobranchus</taxon>
    </lineage>
</organism>
<feature type="transmembrane region" description="Helical" evidence="7">
    <location>
        <begin position="56"/>
        <end position="78"/>
    </location>
</feature>
<evidence type="ECO:0000256" key="2">
    <source>
        <dbReference type="ARBA" id="ARBA00022448"/>
    </source>
</evidence>
<name>A0AAV4BX19_9GAST</name>
<proteinExistence type="predicted"/>
<dbReference type="Gene3D" id="1.20.1250.20">
    <property type="entry name" value="MFS general substrate transporter like domains"/>
    <property type="match status" value="1"/>
</dbReference>
<dbReference type="InterPro" id="IPR050930">
    <property type="entry name" value="MFS_Vesicular_Transporter"/>
</dbReference>
<accession>A0AAV4BX19</accession>
<dbReference type="GO" id="GO:0016020">
    <property type="term" value="C:membrane"/>
    <property type="evidence" value="ECO:0007669"/>
    <property type="project" value="UniProtKB-SubCell"/>
</dbReference>
<keyword evidence="2" id="KW-0813">Transport</keyword>
<evidence type="ECO:0000256" key="5">
    <source>
        <dbReference type="ARBA" id="ARBA00023136"/>
    </source>
</evidence>
<evidence type="ECO:0000313" key="9">
    <source>
        <dbReference type="Proteomes" id="UP000735302"/>
    </source>
</evidence>
<sequence>MMGMFVLAISISLVPYCLDFYMLIGPLSLMGFGLAQVCTCMLPHIGSLVDHRHMPVYGSAYAITDNAFGLAFAVGPAISGPLIDTVGFAWTLRGVSVIILLFLPLVLLLRNPPGRARDAEEEETMLVTSESTEAAPNYSSTTSTRNTTSEQ</sequence>
<feature type="transmembrane region" description="Helical" evidence="7">
    <location>
        <begin position="90"/>
        <end position="109"/>
    </location>
</feature>
<dbReference type="Pfam" id="PF07690">
    <property type="entry name" value="MFS_1"/>
    <property type="match status" value="1"/>
</dbReference>
<evidence type="ECO:0000256" key="1">
    <source>
        <dbReference type="ARBA" id="ARBA00004141"/>
    </source>
</evidence>
<feature type="compositionally biased region" description="Polar residues" evidence="6">
    <location>
        <begin position="126"/>
        <end position="138"/>
    </location>
</feature>
<dbReference type="AlphaFoldDB" id="A0AAV4BX19"/>
<dbReference type="InterPro" id="IPR036259">
    <property type="entry name" value="MFS_trans_sf"/>
</dbReference>
<keyword evidence="4 7" id="KW-1133">Transmembrane helix</keyword>
<comment type="subcellular location">
    <subcellularLocation>
        <location evidence="1">Membrane</location>
        <topology evidence="1">Multi-pass membrane protein</topology>
    </subcellularLocation>
</comment>
<feature type="region of interest" description="Disordered" evidence="6">
    <location>
        <begin position="118"/>
        <end position="151"/>
    </location>
</feature>
<feature type="compositionally biased region" description="Low complexity" evidence="6">
    <location>
        <begin position="139"/>
        <end position="151"/>
    </location>
</feature>
<keyword evidence="5 7" id="KW-0472">Membrane</keyword>
<evidence type="ECO:0000256" key="4">
    <source>
        <dbReference type="ARBA" id="ARBA00022989"/>
    </source>
</evidence>